<keyword evidence="7" id="KW-0560">Oxidoreductase</keyword>
<dbReference type="Pfam" id="PF00175">
    <property type="entry name" value="NAD_binding_1"/>
    <property type="match status" value="1"/>
</dbReference>
<sequence length="233" mass="25257">MSDWDSPVWLDVQVRRRWMETGDTVALELASVQGQPLSTFEAGACVDVLFPGGAVRAYSLANAPHARDHYLLGVRLEPQGQGGSRTMHALRVGDRLRVSRPRNSFPLHGGALHHVLLAGGIGITPMLSMAAHLWRTAASFELHHGFRSPEQAPFLAHVREAPYARHVSHWCSAPGAQGRMAFSRILARVPALSHVYLCGPAAFMEAGAATAAGLGWPAERLHQESFDAAHRAT</sequence>
<dbReference type="EC" id="1.14.13.82" evidence="7"/>
<gene>
    <name evidence="7" type="ORF">J2X09_003085</name>
</gene>
<name>A0ABU1VD14_9BURK</name>
<dbReference type="InterPro" id="IPR039261">
    <property type="entry name" value="FNR_nucleotide-bd"/>
</dbReference>
<dbReference type="InterPro" id="IPR017938">
    <property type="entry name" value="Riboflavin_synthase-like_b-brl"/>
</dbReference>
<comment type="caution">
    <text evidence="7">The sequence shown here is derived from an EMBL/GenBank/DDBJ whole genome shotgun (WGS) entry which is preliminary data.</text>
</comment>
<evidence type="ECO:0000256" key="3">
    <source>
        <dbReference type="ARBA" id="ARBA00022723"/>
    </source>
</evidence>
<dbReference type="PROSITE" id="PS51384">
    <property type="entry name" value="FAD_FR"/>
    <property type="match status" value="1"/>
</dbReference>
<keyword evidence="8" id="KW-1185">Reference proteome</keyword>
<dbReference type="InterPro" id="IPR050415">
    <property type="entry name" value="MRET"/>
</dbReference>
<dbReference type="InterPro" id="IPR001433">
    <property type="entry name" value="OxRdtase_FAD/NAD-bd"/>
</dbReference>
<dbReference type="PANTHER" id="PTHR47354:SF1">
    <property type="entry name" value="CARNITINE MONOOXYGENASE REDUCTASE SUBUNIT"/>
    <property type="match status" value="1"/>
</dbReference>
<reference evidence="7 8" key="1">
    <citation type="submission" date="2023-07" db="EMBL/GenBank/DDBJ databases">
        <title>Sorghum-associated microbial communities from plants grown in Nebraska, USA.</title>
        <authorList>
            <person name="Schachtman D."/>
        </authorList>
    </citation>
    <scope>NUCLEOTIDE SEQUENCE [LARGE SCALE GENOMIC DNA]</scope>
    <source>
        <strain evidence="7 8">BE240</strain>
    </source>
</reference>
<evidence type="ECO:0000256" key="1">
    <source>
        <dbReference type="ARBA" id="ARBA00022630"/>
    </source>
</evidence>
<keyword evidence="3" id="KW-0479">Metal-binding</keyword>
<dbReference type="Proteomes" id="UP001265550">
    <property type="component" value="Unassembled WGS sequence"/>
</dbReference>
<accession>A0ABU1VD14</accession>
<dbReference type="CDD" id="cd06185">
    <property type="entry name" value="PDR_like"/>
    <property type="match status" value="1"/>
</dbReference>
<dbReference type="Gene3D" id="2.40.30.10">
    <property type="entry name" value="Translation factors"/>
    <property type="match status" value="1"/>
</dbReference>
<keyword evidence="1" id="KW-0285">Flavoprotein</keyword>
<evidence type="ECO:0000259" key="6">
    <source>
        <dbReference type="PROSITE" id="PS51384"/>
    </source>
</evidence>
<protein>
    <submittedName>
        <fullName evidence="7">Vanillate O-demethylase ferredoxin subunit</fullName>
        <ecNumber evidence="7">1.14.13.82</ecNumber>
    </submittedName>
</protein>
<proteinExistence type="predicted"/>
<dbReference type="Gene3D" id="3.40.50.80">
    <property type="entry name" value="Nucleotide-binding domain of ferredoxin-NADP reductase (FNR) module"/>
    <property type="match status" value="1"/>
</dbReference>
<dbReference type="SUPFAM" id="SSF63380">
    <property type="entry name" value="Riboflavin synthase domain-like"/>
    <property type="match status" value="1"/>
</dbReference>
<dbReference type="InterPro" id="IPR017927">
    <property type="entry name" value="FAD-bd_FR_type"/>
</dbReference>
<dbReference type="PRINTS" id="PR00409">
    <property type="entry name" value="PHDIOXRDTASE"/>
</dbReference>
<keyword evidence="2" id="KW-0001">2Fe-2S</keyword>
<feature type="domain" description="FAD-binding FR-type" evidence="6">
    <location>
        <begin position="7"/>
        <end position="108"/>
    </location>
</feature>
<evidence type="ECO:0000313" key="7">
    <source>
        <dbReference type="EMBL" id="MDR7095337.1"/>
    </source>
</evidence>
<organism evidence="7 8">
    <name type="scientific">Hydrogenophaga laconesensis</name>
    <dbReference type="NCBI Taxonomy" id="1805971"/>
    <lineage>
        <taxon>Bacteria</taxon>
        <taxon>Pseudomonadati</taxon>
        <taxon>Pseudomonadota</taxon>
        <taxon>Betaproteobacteria</taxon>
        <taxon>Burkholderiales</taxon>
        <taxon>Comamonadaceae</taxon>
        <taxon>Hydrogenophaga</taxon>
    </lineage>
</organism>
<keyword evidence="5" id="KW-0411">Iron-sulfur</keyword>
<keyword evidence="4" id="KW-0408">Iron</keyword>
<evidence type="ECO:0000256" key="2">
    <source>
        <dbReference type="ARBA" id="ARBA00022714"/>
    </source>
</evidence>
<evidence type="ECO:0000313" key="8">
    <source>
        <dbReference type="Proteomes" id="UP001265550"/>
    </source>
</evidence>
<evidence type="ECO:0000256" key="5">
    <source>
        <dbReference type="ARBA" id="ARBA00023014"/>
    </source>
</evidence>
<dbReference type="GO" id="GO:0018489">
    <property type="term" value="F:vanillate monooxygenase activity"/>
    <property type="evidence" value="ECO:0007669"/>
    <property type="project" value="UniProtKB-EC"/>
</dbReference>
<dbReference type="SUPFAM" id="SSF52343">
    <property type="entry name" value="Ferredoxin reductase-like, C-terminal NADP-linked domain"/>
    <property type="match status" value="1"/>
</dbReference>
<dbReference type="PANTHER" id="PTHR47354">
    <property type="entry name" value="NADH OXIDOREDUCTASE HCR"/>
    <property type="match status" value="1"/>
</dbReference>
<dbReference type="EMBL" id="JAVDWE010000008">
    <property type="protein sequence ID" value="MDR7095337.1"/>
    <property type="molecule type" value="Genomic_DNA"/>
</dbReference>
<evidence type="ECO:0000256" key="4">
    <source>
        <dbReference type="ARBA" id="ARBA00023004"/>
    </source>
</evidence>
<dbReference type="RefSeq" id="WP_204734272.1">
    <property type="nucleotide sequence ID" value="NZ_JAVDWE010000008.1"/>
</dbReference>